<dbReference type="SUPFAM" id="SSF48403">
    <property type="entry name" value="Ankyrin repeat"/>
    <property type="match status" value="1"/>
</dbReference>
<organism evidence="2 3">
    <name type="scientific">Botrytis deweyae</name>
    <dbReference type="NCBI Taxonomy" id="2478750"/>
    <lineage>
        <taxon>Eukaryota</taxon>
        <taxon>Fungi</taxon>
        <taxon>Dikarya</taxon>
        <taxon>Ascomycota</taxon>
        <taxon>Pezizomycotina</taxon>
        <taxon>Leotiomycetes</taxon>
        <taxon>Helotiales</taxon>
        <taxon>Sclerotiniaceae</taxon>
        <taxon>Botrytis</taxon>
    </lineage>
</organism>
<evidence type="ECO:0000256" key="1">
    <source>
        <dbReference type="PROSITE-ProRule" id="PRU00023"/>
    </source>
</evidence>
<dbReference type="InterPro" id="IPR002110">
    <property type="entry name" value="Ankyrin_rpt"/>
</dbReference>
<keyword evidence="1" id="KW-0040">ANK repeat</keyword>
<comment type="caution">
    <text evidence="2">The sequence shown here is derived from an EMBL/GenBank/DDBJ whole genome shotgun (WGS) entry which is preliminary data.</text>
</comment>
<dbReference type="PROSITE" id="PS50088">
    <property type="entry name" value="ANK_REPEAT"/>
    <property type="match status" value="1"/>
</dbReference>
<proteinExistence type="predicted"/>
<dbReference type="Proteomes" id="UP000783213">
    <property type="component" value="Unassembled WGS sequence"/>
</dbReference>
<name>A0ABQ7IHM2_9HELO</name>
<dbReference type="GeneID" id="62234224"/>
<dbReference type="InterPro" id="IPR036770">
    <property type="entry name" value="Ankyrin_rpt-contain_sf"/>
</dbReference>
<dbReference type="EMBL" id="RCSX01000017">
    <property type="protein sequence ID" value="KAF7924400.1"/>
    <property type="molecule type" value="Genomic_DNA"/>
</dbReference>
<feature type="repeat" description="ANK" evidence="1">
    <location>
        <begin position="284"/>
        <end position="316"/>
    </location>
</feature>
<evidence type="ECO:0000313" key="3">
    <source>
        <dbReference type="Proteomes" id="UP000783213"/>
    </source>
</evidence>
<protein>
    <recommendedName>
        <fullName evidence="4">Fungal N-terminal domain-containing protein</fullName>
    </recommendedName>
</protein>
<keyword evidence="3" id="KW-1185">Reference proteome</keyword>
<dbReference type="Gene3D" id="1.25.40.20">
    <property type="entry name" value="Ankyrin repeat-containing domain"/>
    <property type="match status" value="1"/>
</dbReference>
<evidence type="ECO:0008006" key="4">
    <source>
        <dbReference type="Google" id="ProtNLM"/>
    </source>
</evidence>
<dbReference type="RefSeq" id="XP_038808724.1">
    <property type="nucleotide sequence ID" value="XM_038955074.1"/>
</dbReference>
<dbReference type="PROSITE" id="PS50297">
    <property type="entry name" value="ANK_REP_REGION"/>
    <property type="match status" value="1"/>
</dbReference>
<gene>
    <name evidence="2" type="ORF">EAE98_007451</name>
</gene>
<sequence length="631" mass="72183">MAEAFGVAGSAVGIISLALQLGDGILKLKSFWNAVKDAPEEILYILDELDITHVLLTEIEDSLGSQTISPAAARSLRLCQKGVDILNNAVKELEDEMKRRKKWGGVKMVMKKELLEKMEKRLGRANSLMMMAHQNYIASLSKSRHDEQVRLATQQFSEMVEIRNTLHTFNSAASIVTTQQQISNSTTGLLITPSANTTSGSRSAKTLSKYQKTLSAKLRLPFFSGVWELCAYQQSISGWDFKLRIYNVVDYDAPIMELARVGDLAGMQQLFQTRQASPYDVNIYGETILHVGAQRYKYNTCQFLIDQGVDINKEDGIGQPAWSLPLQVLSPDEDIFAIMQYLVSRADCDVISNLPTFLHYTYYFTPESMKWILQSTENPIHNRSRRERALLVLGISKCQLIHMKEIVWLTLDNMDLEACVQNLEQAEFFTLLRRITHSLGFIMAYHLAARCNGNTVVPCGDHLKDHLIITNDLFLAGSKYHHLKDTYKDYHHSFLLRLLRGAASFDMCDYSPRANASFDRLEQCLINSIETWLDQIISEGIDLIEYGQWEKKTRDDGNSLGLISVRLSRPRFEYQDYNVSLLSFIYGPKKSDWQFWFTIEPWCIYKGSFKEFWDMVEHPERQIPGAWNFDA</sequence>
<reference evidence="2 3" key="1">
    <citation type="journal article" date="2020" name="Genome Biol. Evol.">
        <title>Comparative genomics of Sclerotiniaceae.</title>
        <authorList>
            <person name="Valero Jimenez C.A."/>
            <person name="Steentjes M."/>
            <person name="Scholten O.E."/>
            <person name="Van Kan J.A.L."/>
        </authorList>
    </citation>
    <scope>NUCLEOTIDE SEQUENCE [LARGE SCALE GENOMIC DNA]</scope>
    <source>
        <strain evidence="2 3">B1</strain>
    </source>
</reference>
<accession>A0ABQ7IHM2</accession>
<evidence type="ECO:0000313" key="2">
    <source>
        <dbReference type="EMBL" id="KAF7924400.1"/>
    </source>
</evidence>